<keyword evidence="2" id="KW-0472">Membrane</keyword>
<keyword evidence="4" id="KW-1185">Reference proteome</keyword>
<evidence type="ECO:0008006" key="5">
    <source>
        <dbReference type="Google" id="ProtNLM"/>
    </source>
</evidence>
<evidence type="ECO:0000313" key="3">
    <source>
        <dbReference type="EMBL" id="GAA3952636.1"/>
    </source>
</evidence>
<sequence length="169" mass="18089">MLAIKRLVTILVMVFVLLGLLLMLVPSVNATAQGMFSSGPVGLYKALFITGLVLLGLQLITENLDSVLLRREVALHNGKINELKARLYDQQTNPRAEGQQRAGGTTTLPPVVAPEPAYTAPPARPEAAHDGQHPTFPQSDPGLLNVPLDQPNTIITPSPASDPHNRPAL</sequence>
<evidence type="ECO:0000313" key="4">
    <source>
        <dbReference type="Proteomes" id="UP001499909"/>
    </source>
</evidence>
<organism evidence="3 4">
    <name type="scientific">Hymenobacter algoricola</name>
    <dbReference type="NCBI Taxonomy" id="486267"/>
    <lineage>
        <taxon>Bacteria</taxon>
        <taxon>Pseudomonadati</taxon>
        <taxon>Bacteroidota</taxon>
        <taxon>Cytophagia</taxon>
        <taxon>Cytophagales</taxon>
        <taxon>Hymenobacteraceae</taxon>
        <taxon>Hymenobacter</taxon>
    </lineage>
</organism>
<evidence type="ECO:0000256" key="2">
    <source>
        <dbReference type="SAM" id="Phobius"/>
    </source>
</evidence>
<comment type="caution">
    <text evidence="3">The sequence shown here is derived from an EMBL/GenBank/DDBJ whole genome shotgun (WGS) entry which is preliminary data.</text>
</comment>
<feature type="transmembrane region" description="Helical" evidence="2">
    <location>
        <begin position="42"/>
        <end position="61"/>
    </location>
</feature>
<feature type="compositionally biased region" description="Polar residues" evidence="1">
    <location>
        <begin position="150"/>
        <end position="159"/>
    </location>
</feature>
<keyword evidence="2" id="KW-1133">Transmembrane helix</keyword>
<keyword evidence="2" id="KW-0812">Transmembrane</keyword>
<protein>
    <recommendedName>
        <fullName evidence="5">DUF1049 domain-containing protein</fullName>
    </recommendedName>
</protein>
<dbReference type="EMBL" id="BAABDH010000111">
    <property type="protein sequence ID" value="GAA3952636.1"/>
    <property type="molecule type" value="Genomic_DNA"/>
</dbReference>
<proteinExistence type="predicted"/>
<dbReference type="Proteomes" id="UP001499909">
    <property type="component" value="Unassembled WGS sequence"/>
</dbReference>
<evidence type="ECO:0000256" key="1">
    <source>
        <dbReference type="SAM" id="MobiDB-lite"/>
    </source>
</evidence>
<reference evidence="4" key="1">
    <citation type="journal article" date="2019" name="Int. J. Syst. Evol. Microbiol.">
        <title>The Global Catalogue of Microorganisms (GCM) 10K type strain sequencing project: providing services to taxonomists for standard genome sequencing and annotation.</title>
        <authorList>
            <consortium name="The Broad Institute Genomics Platform"/>
            <consortium name="The Broad Institute Genome Sequencing Center for Infectious Disease"/>
            <person name="Wu L."/>
            <person name="Ma J."/>
        </authorList>
    </citation>
    <scope>NUCLEOTIDE SEQUENCE [LARGE SCALE GENOMIC DNA]</scope>
    <source>
        <strain evidence="4">JCM 17214</strain>
    </source>
</reference>
<feature type="region of interest" description="Disordered" evidence="1">
    <location>
        <begin position="91"/>
        <end position="169"/>
    </location>
</feature>
<name>A0ABP7NSA9_9BACT</name>
<gene>
    <name evidence="3" type="ORF">GCM10022406_37940</name>
</gene>
<dbReference type="RefSeq" id="WP_345117405.1">
    <property type="nucleotide sequence ID" value="NZ_BAABDH010000111.1"/>
</dbReference>
<accession>A0ABP7NSA9</accession>